<comment type="caution">
    <text evidence="2">The sequence shown here is derived from an EMBL/GenBank/DDBJ whole genome shotgun (WGS) entry which is preliminary data.</text>
</comment>
<dbReference type="PANTHER" id="PTHR31111:SF65">
    <property type="entry name" value="F-BOX DOMAIN-CONTAINING PROTEIN"/>
    <property type="match status" value="1"/>
</dbReference>
<dbReference type="Pfam" id="PF00646">
    <property type="entry name" value="F-box"/>
    <property type="match status" value="1"/>
</dbReference>
<dbReference type="Proteomes" id="UP000467841">
    <property type="component" value="Unassembled WGS sequence"/>
</dbReference>
<dbReference type="InterPro" id="IPR036047">
    <property type="entry name" value="F-box-like_dom_sf"/>
</dbReference>
<evidence type="ECO:0000313" key="2">
    <source>
        <dbReference type="EMBL" id="CAA7013850.1"/>
    </source>
</evidence>
<reference evidence="2" key="1">
    <citation type="submission" date="2020-01" db="EMBL/GenBank/DDBJ databases">
        <authorList>
            <person name="Mishra B."/>
        </authorList>
    </citation>
    <scope>NUCLEOTIDE SEQUENCE [LARGE SCALE GENOMIC DNA]</scope>
</reference>
<dbReference type="CDD" id="cd22157">
    <property type="entry name" value="F-box_AtFBW1-like"/>
    <property type="match status" value="1"/>
</dbReference>
<accession>A0A6D2HHR1</accession>
<dbReference type="Pfam" id="PF08268">
    <property type="entry name" value="FBA_3"/>
    <property type="match status" value="1"/>
</dbReference>
<evidence type="ECO:0000313" key="3">
    <source>
        <dbReference type="Proteomes" id="UP000467841"/>
    </source>
</evidence>
<name>A0A6D2HHR1_9BRAS</name>
<proteinExistence type="predicted"/>
<sequence length="319" mass="36564">MKNMEQQDLLLTTQSSNSVREYTDPIPSDILIDIFSRVPAKSIARFRCVSKLWRSIPSLPGFIELFHTKSLARTRLLFAVKVDKELFLFSSPQPHNPVLESSTLVDTRYNKCFPNYIPSDIRLSLGGLVSLREWESEVWVIYNPLTGERESIALPEVESTGEICINGVLYHGAYVEGSCMIVCFDFSSEKFMSIKLHGEIIHGILINYKGNLGVLVRDDHQIVLWVLEDAGNHIWCKTISVPLSLYDDIRNYLHFVGMTGAGEIVLSPHRATNPFYIVYYNIERNTFTRVYIQGYEELNKDPISTPRIFLDYVENMKLL</sequence>
<feature type="domain" description="F-box" evidence="1">
    <location>
        <begin position="26"/>
        <end position="66"/>
    </location>
</feature>
<dbReference type="SUPFAM" id="SSF81383">
    <property type="entry name" value="F-box domain"/>
    <property type="match status" value="1"/>
</dbReference>
<dbReference type="InterPro" id="IPR013187">
    <property type="entry name" value="F-box-assoc_dom_typ3"/>
</dbReference>
<evidence type="ECO:0000259" key="1">
    <source>
        <dbReference type="SMART" id="SM00256"/>
    </source>
</evidence>
<dbReference type="PANTHER" id="PTHR31111">
    <property type="entry name" value="BNAA05G37150D PROTEIN-RELATED"/>
    <property type="match status" value="1"/>
</dbReference>
<dbReference type="NCBIfam" id="TIGR01640">
    <property type="entry name" value="F_box_assoc_1"/>
    <property type="match status" value="1"/>
</dbReference>
<gene>
    <name evidence="2" type="ORF">MERR_LOCUS1084</name>
</gene>
<dbReference type="EMBL" id="CACVBM020000066">
    <property type="protein sequence ID" value="CAA7013850.1"/>
    <property type="molecule type" value="Genomic_DNA"/>
</dbReference>
<keyword evidence="3" id="KW-1185">Reference proteome</keyword>
<dbReference type="InterPro" id="IPR017451">
    <property type="entry name" value="F-box-assoc_interact_dom"/>
</dbReference>
<dbReference type="SMART" id="SM00256">
    <property type="entry name" value="FBOX"/>
    <property type="match status" value="1"/>
</dbReference>
<protein>
    <recommendedName>
        <fullName evidence="1">F-box domain-containing protein</fullName>
    </recommendedName>
</protein>
<dbReference type="InterPro" id="IPR001810">
    <property type="entry name" value="F-box_dom"/>
</dbReference>
<dbReference type="Gene3D" id="1.20.1280.50">
    <property type="match status" value="1"/>
</dbReference>
<dbReference type="AlphaFoldDB" id="A0A6D2HHR1"/>
<organism evidence="2 3">
    <name type="scientific">Microthlaspi erraticum</name>
    <dbReference type="NCBI Taxonomy" id="1685480"/>
    <lineage>
        <taxon>Eukaryota</taxon>
        <taxon>Viridiplantae</taxon>
        <taxon>Streptophyta</taxon>
        <taxon>Embryophyta</taxon>
        <taxon>Tracheophyta</taxon>
        <taxon>Spermatophyta</taxon>
        <taxon>Magnoliopsida</taxon>
        <taxon>eudicotyledons</taxon>
        <taxon>Gunneridae</taxon>
        <taxon>Pentapetalae</taxon>
        <taxon>rosids</taxon>
        <taxon>malvids</taxon>
        <taxon>Brassicales</taxon>
        <taxon>Brassicaceae</taxon>
        <taxon>Coluteocarpeae</taxon>
        <taxon>Microthlaspi</taxon>
    </lineage>
</organism>
<dbReference type="OrthoDB" id="605328at2759"/>